<evidence type="ECO:0000256" key="1">
    <source>
        <dbReference type="SAM" id="MobiDB-lite"/>
    </source>
</evidence>
<accession>A0ABY7U037</accession>
<dbReference type="EMBL" id="CP117417">
    <property type="protein sequence ID" value="WCT78146.1"/>
    <property type="molecule type" value="Genomic_DNA"/>
</dbReference>
<dbReference type="Pfam" id="PF05159">
    <property type="entry name" value="Capsule_synth"/>
    <property type="match status" value="1"/>
</dbReference>
<keyword evidence="3" id="KW-1185">Reference proteome</keyword>
<reference evidence="2 3" key="1">
    <citation type="submission" date="2023-02" db="EMBL/GenBank/DDBJ databases">
        <title>Genome sequence of Novosphingobium humi KACC 19094.</title>
        <authorList>
            <person name="Kim S."/>
            <person name="Heo J."/>
            <person name="Kwon S.-W."/>
        </authorList>
    </citation>
    <scope>NUCLEOTIDE SEQUENCE [LARGE SCALE GENOMIC DNA]</scope>
    <source>
        <strain evidence="2 3">KACC 19094</strain>
    </source>
</reference>
<protein>
    <submittedName>
        <fullName evidence="2">Capsular biosynthesis protein</fullName>
    </submittedName>
</protein>
<proteinExistence type="predicted"/>
<gene>
    <name evidence="2" type="ORF">PQ457_04000</name>
</gene>
<dbReference type="InterPro" id="IPR007833">
    <property type="entry name" value="Capsule_polysaccharide_synth"/>
</dbReference>
<dbReference type="RefSeq" id="WP_273618490.1">
    <property type="nucleotide sequence ID" value="NZ_CP117417.1"/>
</dbReference>
<dbReference type="Proteomes" id="UP001218231">
    <property type="component" value="Chromosome"/>
</dbReference>
<organism evidence="2 3">
    <name type="scientific">Novosphingobium humi</name>
    <dbReference type="NCBI Taxonomy" id="2282397"/>
    <lineage>
        <taxon>Bacteria</taxon>
        <taxon>Pseudomonadati</taxon>
        <taxon>Pseudomonadota</taxon>
        <taxon>Alphaproteobacteria</taxon>
        <taxon>Sphingomonadales</taxon>
        <taxon>Sphingomonadaceae</taxon>
        <taxon>Novosphingobium</taxon>
    </lineage>
</organism>
<dbReference type="CDD" id="cd16441">
    <property type="entry name" value="beta_Kdo_transferase_KpsS"/>
    <property type="match status" value="1"/>
</dbReference>
<name>A0ABY7U037_9SPHN</name>
<evidence type="ECO:0000313" key="3">
    <source>
        <dbReference type="Proteomes" id="UP001218231"/>
    </source>
</evidence>
<sequence>MRRIHLNGGDEHDWPGAITDASGTHRATSYRGTQEGWPLFVDRYLRHNRITDLVLFGDCRPMHMTAHQMARLNGVRVHVFEEGYIRPNWLTLEREGVNGHSPLPRRPQDILAAARGLPRPAPMTPIGASLGRRVRDTWGYFGHMMLGALTLRYPFYRSHRPGSILVEGMGWIAKYLTRARQSAKAQITLKMLEGRRYFLFPLQLSSDYQIRVHSPFSSMRQAADYVLASFAAHAPAEASLVIKEHPLDATLGGWGGYVRDRARALGLGDRLIHLAGGDLNTLAQGAQAMVVVNSTSATFALAGGVPVKALGRAVYAISGITDDQPLAQFWTNPCPPDAALYDAFCRVLHRHCLVRGGLASESATRILIANSVKRLMA</sequence>
<feature type="region of interest" description="Disordered" evidence="1">
    <location>
        <begin position="1"/>
        <end position="29"/>
    </location>
</feature>
<evidence type="ECO:0000313" key="2">
    <source>
        <dbReference type="EMBL" id="WCT78146.1"/>
    </source>
</evidence>